<feature type="region of interest" description="Disordered" evidence="10">
    <location>
        <begin position="397"/>
        <end position="428"/>
    </location>
</feature>
<dbReference type="GO" id="GO:0005634">
    <property type="term" value="C:nucleus"/>
    <property type="evidence" value="ECO:0007669"/>
    <property type="project" value="UniProtKB-SubCell"/>
</dbReference>
<dbReference type="EMBL" id="JAABOA010004295">
    <property type="protein sequence ID" value="KAF9577850.1"/>
    <property type="molecule type" value="Genomic_DNA"/>
</dbReference>
<gene>
    <name evidence="11" type="ORF">BGW38_006677</name>
</gene>
<evidence type="ECO:0000256" key="10">
    <source>
        <dbReference type="SAM" id="MobiDB-lite"/>
    </source>
</evidence>
<dbReference type="Pfam" id="PF10155">
    <property type="entry name" value="CNOT11"/>
    <property type="match status" value="1"/>
</dbReference>
<keyword evidence="8" id="KW-0804">Transcription</keyword>
<dbReference type="AlphaFoldDB" id="A0A9P6FNF0"/>
<keyword evidence="5" id="KW-0963">Cytoplasm</keyword>
<organism evidence="11 12">
    <name type="scientific">Lunasporangiospora selenospora</name>
    <dbReference type="NCBI Taxonomy" id="979761"/>
    <lineage>
        <taxon>Eukaryota</taxon>
        <taxon>Fungi</taxon>
        <taxon>Fungi incertae sedis</taxon>
        <taxon>Mucoromycota</taxon>
        <taxon>Mortierellomycotina</taxon>
        <taxon>Mortierellomycetes</taxon>
        <taxon>Mortierellales</taxon>
        <taxon>Mortierellaceae</taxon>
        <taxon>Lunasporangiospora</taxon>
    </lineage>
</organism>
<reference evidence="11" key="1">
    <citation type="journal article" date="2020" name="Fungal Divers.">
        <title>Resolving the Mortierellaceae phylogeny through synthesis of multi-gene phylogenetics and phylogenomics.</title>
        <authorList>
            <person name="Vandepol N."/>
            <person name="Liber J."/>
            <person name="Desiro A."/>
            <person name="Na H."/>
            <person name="Kennedy M."/>
            <person name="Barry K."/>
            <person name="Grigoriev I.V."/>
            <person name="Miller A.N."/>
            <person name="O'Donnell K."/>
            <person name="Stajich J.E."/>
            <person name="Bonito G."/>
        </authorList>
    </citation>
    <scope>NUCLEOTIDE SEQUENCE</scope>
    <source>
        <strain evidence="11">KOD1015</strain>
    </source>
</reference>
<feature type="region of interest" description="Disordered" evidence="10">
    <location>
        <begin position="263"/>
        <end position="283"/>
    </location>
</feature>
<feature type="compositionally biased region" description="Gly residues" evidence="10">
    <location>
        <begin position="69"/>
        <end position="92"/>
    </location>
</feature>
<feature type="non-terminal residue" evidence="11">
    <location>
        <position position="545"/>
    </location>
</feature>
<proteinExistence type="inferred from homology"/>
<dbReference type="GO" id="GO:0031047">
    <property type="term" value="P:regulatory ncRNA-mediated gene silencing"/>
    <property type="evidence" value="ECO:0007669"/>
    <property type="project" value="UniProtKB-KW"/>
</dbReference>
<protein>
    <recommendedName>
        <fullName evidence="4">CCR4-NOT transcription complex subunit 11</fullName>
    </recommendedName>
</protein>
<evidence type="ECO:0000256" key="2">
    <source>
        <dbReference type="ARBA" id="ARBA00004496"/>
    </source>
</evidence>
<evidence type="ECO:0000313" key="12">
    <source>
        <dbReference type="Proteomes" id="UP000780801"/>
    </source>
</evidence>
<evidence type="ECO:0000256" key="7">
    <source>
        <dbReference type="ARBA" id="ARBA00023158"/>
    </source>
</evidence>
<evidence type="ECO:0000256" key="5">
    <source>
        <dbReference type="ARBA" id="ARBA00022490"/>
    </source>
</evidence>
<dbReference type="GO" id="GO:0030014">
    <property type="term" value="C:CCR4-NOT complex"/>
    <property type="evidence" value="ECO:0007669"/>
    <property type="project" value="InterPro"/>
</dbReference>
<dbReference type="PANTHER" id="PTHR15975">
    <property type="entry name" value="CCR4-NOT TRANSCRIPTION COMPLEX SUBUNIT 11"/>
    <property type="match status" value="1"/>
</dbReference>
<dbReference type="Proteomes" id="UP000780801">
    <property type="component" value="Unassembled WGS sequence"/>
</dbReference>
<keyword evidence="12" id="KW-1185">Reference proteome</keyword>
<evidence type="ECO:0000256" key="1">
    <source>
        <dbReference type="ARBA" id="ARBA00004123"/>
    </source>
</evidence>
<dbReference type="PANTHER" id="PTHR15975:SF0">
    <property type="entry name" value="CCR4-NOT TRANSCRIPTION COMPLEX SUBUNIT 11"/>
    <property type="match status" value="1"/>
</dbReference>
<comment type="subcellular location">
    <subcellularLocation>
        <location evidence="2">Cytoplasm</location>
    </subcellularLocation>
    <subcellularLocation>
        <location evidence="1">Nucleus</location>
    </subcellularLocation>
</comment>
<name>A0A9P6FNF0_9FUNG</name>
<dbReference type="GO" id="GO:0005737">
    <property type="term" value="C:cytoplasm"/>
    <property type="evidence" value="ECO:0007669"/>
    <property type="project" value="UniProtKB-SubCell"/>
</dbReference>
<comment type="caution">
    <text evidence="11">The sequence shown here is derived from an EMBL/GenBank/DDBJ whole genome shotgun (WGS) entry which is preliminary data.</text>
</comment>
<feature type="region of interest" description="Disordered" evidence="10">
    <location>
        <begin position="295"/>
        <end position="324"/>
    </location>
</feature>
<dbReference type="InterPro" id="IPR019312">
    <property type="entry name" value="CNOT11"/>
</dbReference>
<feature type="region of interest" description="Disordered" evidence="10">
    <location>
        <begin position="68"/>
        <end position="98"/>
    </location>
</feature>
<dbReference type="OrthoDB" id="10265389at2759"/>
<evidence type="ECO:0000256" key="8">
    <source>
        <dbReference type="ARBA" id="ARBA00023163"/>
    </source>
</evidence>
<keyword evidence="9" id="KW-0539">Nucleus</keyword>
<evidence type="ECO:0000256" key="9">
    <source>
        <dbReference type="ARBA" id="ARBA00023242"/>
    </source>
</evidence>
<sequence>MIAVPPQELVSFLGSHLDQVLQQTGVEFVRTVAAQREFRAGCVLMDILNAVESVQDRIRALLWERQRSGQGGSDSRGSRGKGGVKGGGGGAIPEGESYDTEPTKIRITSLYLLYSLYNYLPIQQNPFLCFLVDIYTTSLMDEAQRPERFVVSVILSGDGAELAPSTPAELISIAHEVEPKRINMRLLDQYVPEVSIEDQVVLGVGWESAGQQQISVQNSEHRDGWESFMVDFREHWSRPLESVASDIGSGIQGRAIKAESNHVEEARNQNMNEKECRGEEDEEELEEWEIEAEKHFQNPDEAAPTPPTKPVSKTKKSVDSTTASRQQLNTIMELAAVQPLTFEQEQLMLSQFSADSSMVHIPLPPPEALPGTVDNNPTIAFNLLMYLIHLSDSEPGIKDGSAASPPTPANSKGTRNDVNGGSKSSSGSDTTIVDSYLDTMTHAKHLTLHSLEVVNRLSGATTLPPRFLHLYIENAIRCCEHVDDKVVQARVVRMFCVFLQSLLRNEAITIPGYFHALQSFCIQFSRVKEVATLFQTLMEYQRSND</sequence>
<keyword evidence="7" id="KW-0943">RNA-mediated gene silencing</keyword>
<evidence type="ECO:0000313" key="11">
    <source>
        <dbReference type="EMBL" id="KAF9577850.1"/>
    </source>
</evidence>
<feature type="compositionally biased region" description="Polar residues" evidence="10">
    <location>
        <begin position="409"/>
        <end position="419"/>
    </location>
</feature>
<evidence type="ECO:0000256" key="3">
    <source>
        <dbReference type="ARBA" id="ARBA00008030"/>
    </source>
</evidence>
<accession>A0A9P6FNF0</accession>
<evidence type="ECO:0000256" key="4">
    <source>
        <dbReference type="ARBA" id="ARBA00014872"/>
    </source>
</evidence>
<comment type="similarity">
    <text evidence="3">Belongs to the CNOT11 family.</text>
</comment>
<feature type="compositionally biased region" description="Basic and acidic residues" evidence="10">
    <location>
        <begin position="263"/>
        <end position="277"/>
    </location>
</feature>
<evidence type="ECO:0000256" key="6">
    <source>
        <dbReference type="ARBA" id="ARBA00023015"/>
    </source>
</evidence>
<keyword evidence="6" id="KW-0805">Transcription regulation</keyword>